<dbReference type="PANTHER" id="PTHR42831">
    <property type="entry name" value="FE-S PROTEIN MATURATION AUXILIARY FACTOR YITW"/>
    <property type="match status" value="1"/>
</dbReference>
<organism evidence="3 5">
    <name type="scientific">Shewanella psychromarinicola</name>
    <dbReference type="NCBI Taxonomy" id="2487742"/>
    <lineage>
        <taxon>Bacteria</taxon>
        <taxon>Pseudomonadati</taxon>
        <taxon>Pseudomonadota</taxon>
        <taxon>Gammaproteobacteria</taxon>
        <taxon>Alteromonadales</taxon>
        <taxon>Shewanellaceae</taxon>
        <taxon>Shewanella</taxon>
    </lineage>
</organism>
<feature type="domain" description="MIP18 family-like" evidence="1">
    <location>
        <begin position="84"/>
        <end position="154"/>
    </location>
</feature>
<reference evidence="5" key="2">
    <citation type="submission" date="2018-11" db="EMBL/GenBank/DDBJ databases">
        <title>Shewanella sp. R106.</title>
        <authorList>
            <person name="Hwang Y.J."/>
            <person name="Hwang C.Y."/>
        </authorList>
    </citation>
    <scope>NUCLEOTIDE SEQUENCE [LARGE SCALE GENOMIC DNA]</scope>
    <source>
        <strain evidence="5">R106</strain>
    </source>
</reference>
<reference evidence="2 4" key="1">
    <citation type="submission" date="2018-11" db="EMBL/GenBank/DDBJ databases">
        <title>Shewanella sp. M2.</title>
        <authorList>
            <person name="Hwang Y.J."/>
            <person name="Hwang C.Y."/>
        </authorList>
    </citation>
    <scope>NUCLEOTIDE SEQUENCE [LARGE SCALE GENOMIC DNA]</scope>
    <source>
        <strain evidence="2 4">M2</strain>
    </source>
</reference>
<dbReference type="InterPro" id="IPR052339">
    <property type="entry name" value="Fe-S_Maturation_MIP18"/>
</dbReference>
<accession>A0A3N4DRF1</accession>
<dbReference type="Pfam" id="PF01883">
    <property type="entry name" value="FeS_assembly_P"/>
    <property type="match status" value="1"/>
</dbReference>
<keyword evidence="4" id="KW-1185">Reference proteome</keyword>
<dbReference type="OrthoDB" id="9805360at2"/>
<proteinExistence type="predicted"/>
<sequence length="178" mass="19340">MEKKIIVVNRDCPARLVPVGTSITIKKDTFVTLTQSLGGAYTVLVNGNMARIDGTDGDALGFKPIVLEFELSDEKSGNQTVLESNVWKALSAVYDPEIPVSIVDLGLIYHCKIEANTVVITMTLTAPGCGMGPVLIEDLKYKVGLVPNVNTVLVDLVLDPPWSREMMTEEAQLEMGLF</sequence>
<dbReference type="SUPFAM" id="SSF117916">
    <property type="entry name" value="Fe-S cluster assembly (FSCA) domain-like"/>
    <property type="match status" value="1"/>
</dbReference>
<protein>
    <submittedName>
        <fullName evidence="2 3">Fe-S cluster assembly protein SufT</fullName>
    </submittedName>
</protein>
<dbReference type="InterPro" id="IPR034904">
    <property type="entry name" value="FSCA_dom_sf"/>
</dbReference>
<name>A0A3N4DRF1_9GAMM</name>
<dbReference type="NCBIfam" id="TIGR03406">
    <property type="entry name" value="FeS_long_SufT"/>
    <property type="match status" value="1"/>
</dbReference>
<evidence type="ECO:0000313" key="4">
    <source>
        <dbReference type="Proteomes" id="UP000273778"/>
    </source>
</evidence>
<dbReference type="InterPro" id="IPR002744">
    <property type="entry name" value="MIP18-like"/>
</dbReference>
<dbReference type="Gene3D" id="3.30.300.130">
    <property type="entry name" value="Fe-S cluster assembly (FSCA)"/>
    <property type="match status" value="1"/>
</dbReference>
<dbReference type="AlphaFoldDB" id="A0A3N4DRF1"/>
<dbReference type="Proteomes" id="UP000273778">
    <property type="component" value="Chromosome"/>
</dbReference>
<evidence type="ECO:0000313" key="5">
    <source>
        <dbReference type="Proteomes" id="UP000278855"/>
    </source>
</evidence>
<dbReference type="Proteomes" id="UP000278855">
    <property type="component" value="Unassembled WGS sequence"/>
</dbReference>
<dbReference type="InterPro" id="IPR017776">
    <property type="entry name" value="FeS_assembly_SufT_put"/>
</dbReference>
<dbReference type="EMBL" id="RKKB01000013">
    <property type="protein sequence ID" value="RPA27357.1"/>
    <property type="molecule type" value="Genomic_DNA"/>
</dbReference>
<gene>
    <name evidence="3" type="primary">sufT</name>
    <name evidence="3" type="ORF">EGC77_17445</name>
    <name evidence="2" type="ORF">EGC80_16175</name>
</gene>
<dbReference type="PANTHER" id="PTHR42831:SF1">
    <property type="entry name" value="FE-S PROTEIN MATURATION AUXILIARY FACTOR YITW"/>
    <property type="match status" value="1"/>
</dbReference>
<dbReference type="EMBL" id="CP034073">
    <property type="protein sequence ID" value="AZG36260.1"/>
    <property type="molecule type" value="Genomic_DNA"/>
</dbReference>
<dbReference type="KEGG" id="spsr:EGC80_16175"/>
<evidence type="ECO:0000313" key="2">
    <source>
        <dbReference type="EMBL" id="AZG36260.1"/>
    </source>
</evidence>
<evidence type="ECO:0000313" key="3">
    <source>
        <dbReference type="EMBL" id="RPA27357.1"/>
    </source>
</evidence>
<dbReference type="RefSeq" id="WP_101031482.1">
    <property type="nucleotide sequence ID" value="NZ_CP034073.1"/>
</dbReference>
<evidence type="ECO:0000259" key="1">
    <source>
        <dbReference type="Pfam" id="PF01883"/>
    </source>
</evidence>
<reference evidence="3" key="3">
    <citation type="submission" date="2018-11" db="EMBL/GenBank/DDBJ databases">
        <authorList>
            <person name="Hwang Y.J."/>
            <person name="Hwang C.Y."/>
        </authorList>
    </citation>
    <scope>NUCLEOTIDE SEQUENCE</scope>
    <source>
        <strain evidence="3">R106</strain>
    </source>
</reference>